<accession>A0A3G5A2A2</accession>
<evidence type="ECO:0000313" key="1">
    <source>
        <dbReference type="EMBL" id="AYV81332.1"/>
    </source>
</evidence>
<proteinExistence type="predicted"/>
<reference evidence="1" key="1">
    <citation type="submission" date="2018-10" db="EMBL/GenBank/DDBJ databases">
        <title>Hidden diversity of soil giant viruses.</title>
        <authorList>
            <person name="Schulz F."/>
            <person name="Alteio L."/>
            <person name="Goudeau D."/>
            <person name="Ryan E.M."/>
            <person name="Malmstrom R.R."/>
            <person name="Blanchard J."/>
            <person name="Woyke T."/>
        </authorList>
    </citation>
    <scope>NUCLEOTIDE SEQUENCE</scope>
    <source>
        <strain evidence="1">HAV1</strain>
    </source>
</reference>
<gene>
    <name evidence="1" type="ORF">Harvfovirus27_21</name>
</gene>
<dbReference type="EMBL" id="MK072269">
    <property type="protein sequence ID" value="AYV81332.1"/>
    <property type="molecule type" value="Genomic_DNA"/>
</dbReference>
<sequence length="209" mass="24423">MTDLQNAFDDLDNIRFTLAWLGRQDKADFFDEKLPIVIIKEEDRISHGFIHDGQNILFLTHRGFTDKHSETLFAASYYYSPETYWQSLKSTNLLIPKKWSLSDESRHIRGEILRFNENDQTPRRTIRDICAEVDSEFVLQWPELKPDLNGSVIGTVERKKVPMAEYLAKCEEVEAKLIKTLKEMLLKIVREQRPNFPVVLVNILGSYFA</sequence>
<protein>
    <submittedName>
        <fullName evidence="1">Uncharacterized protein</fullName>
    </submittedName>
</protein>
<name>A0A3G5A2A2_9VIRU</name>
<organism evidence="1">
    <name type="scientific">Harvfovirus sp</name>
    <dbReference type="NCBI Taxonomy" id="2487768"/>
    <lineage>
        <taxon>Viruses</taxon>
        <taxon>Varidnaviria</taxon>
        <taxon>Bamfordvirae</taxon>
        <taxon>Nucleocytoviricota</taxon>
        <taxon>Megaviricetes</taxon>
        <taxon>Imitervirales</taxon>
        <taxon>Mimiviridae</taxon>
        <taxon>Klosneuvirinae</taxon>
    </lineage>
</organism>